<evidence type="ECO:0000313" key="1">
    <source>
        <dbReference type="EMBL" id="KAE8417108.1"/>
    </source>
</evidence>
<name>A0ABQ6WKK3_9EURO</name>
<sequence>MFRVLPVTGNRAIGKSKAATSFRFVFLRTKPQDWYIFCSHSIYEKNILVPVDPVQSRISMNLLTSGELTGVWLMIAFIQARYRSGTN</sequence>
<keyword evidence="2" id="KW-1185">Reference proteome</keyword>
<accession>A0ABQ6WKK3</accession>
<gene>
    <name evidence="1" type="ORF">BDV36DRAFT_257878</name>
</gene>
<evidence type="ECO:0000313" key="2">
    <source>
        <dbReference type="Proteomes" id="UP000325395"/>
    </source>
</evidence>
<protein>
    <submittedName>
        <fullName evidence="1">Uncharacterized protein</fullName>
    </submittedName>
</protein>
<organism evidence="1 2">
    <name type="scientific">Aspergillus pseudocaelatus</name>
    <dbReference type="NCBI Taxonomy" id="1825620"/>
    <lineage>
        <taxon>Eukaryota</taxon>
        <taxon>Fungi</taxon>
        <taxon>Dikarya</taxon>
        <taxon>Ascomycota</taxon>
        <taxon>Pezizomycotina</taxon>
        <taxon>Eurotiomycetes</taxon>
        <taxon>Eurotiomycetidae</taxon>
        <taxon>Eurotiales</taxon>
        <taxon>Aspergillaceae</taxon>
        <taxon>Aspergillus</taxon>
        <taxon>Aspergillus subgen. Circumdati</taxon>
    </lineage>
</organism>
<proteinExistence type="predicted"/>
<reference evidence="1 2" key="1">
    <citation type="submission" date="2019-04" db="EMBL/GenBank/DDBJ databases">
        <authorList>
            <consortium name="DOE Joint Genome Institute"/>
            <person name="Mondo S."/>
            <person name="Kjaerbolling I."/>
            <person name="Vesth T."/>
            <person name="Frisvad J.C."/>
            <person name="Nybo J.L."/>
            <person name="Theobald S."/>
            <person name="Kildgaard S."/>
            <person name="Isbrandt T."/>
            <person name="Kuo A."/>
            <person name="Sato A."/>
            <person name="Lyhne E.K."/>
            <person name="Kogle M.E."/>
            <person name="Wiebenga A."/>
            <person name="Kun R.S."/>
            <person name="Lubbers R.J."/>
            <person name="Makela M.R."/>
            <person name="Barry K."/>
            <person name="Chovatia M."/>
            <person name="Clum A."/>
            <person name="Daum C."/>
            <person name="Haridas S."/>
            <person name="He G."/>
            <person name="LaButti K."/>
            <person name="Lipzen A."/>
            <person name="Riley R."/>
            <person name="Salamov A."/>
            <person name="Simmons B.A."/>
            <person name="Magnuson J.K."/>
            <person name="Henrissat B."/>
            <person name="Mortensen U.H."/>
            <person name="Larsen T.O."/>
            <person name="Devries R.P."/>
            <person name="Grigoriev I.V."/>
            <person name="Machida M."/>
            <person name="Baker S.E."/>
            <person name="Andersen M.R."/>
            <person name="Cantor M.N."/>
            <person name="Hua S.X."/>
        </authorList>
    </citation>
    <scope>NUCLEOTIDE SEQUENCE [LARGE SCALE GENOMIC DNA]</scope>
    <source>
        <strain evidence="1 2">CBS 117616</strain>
    </source>
</reference>
<dbReference type="Proteomes" id="UP000325395">
    <property type="component" value="Unassembled WGS sequence"/>
</dbReference>
<dbReference type="EMBL" id="ML735742">
    <property type="protein sequence ID" value="KAE8417108.1"/>
    <property type="molecule type" value="Genomic_DNA"/>
</dbReference>